<dbReference type="GO" id="GO:0005886">
    <property type="term" value="C:plasma membrane"/>
    <property type="evidence" value="ECO:0007669"/>
    <property type="project" value="UniProtKB-SubCell"/>
</dbReference>
<feature type="transmembrane region" description="Helical" evidence="7">
    <location>
        <begin position="313"/>
        <end position="335"/>
    </location>
</feature>
<dbReference type="GO" id="GO:0022857">
    <property type="term" value="F:transmembrane transporter activity"/>
    <property type="evidence" value="ECO:0007669"/>
    <property type="project" value="TreeGrafter"/>
</dbReference>
<keyword evidence="5 7" id="KW-0472">Membrane</keyword>
<evidence type="ECO:0000256" key="7">
    <source>
        <dbReference type="SAM" id="Phobius"/>
    </source>
</evidence>
<reference evidence="10 11" key="1">
    <citation type="submission" date="2018-08" db="EMBL/GenBank/DDBJ databases">
        <title>A genome reference for cultivated species of the human gut microbiota.</title>
        <authorList>
            <person name="Zou Y."/>
            <person name="Xue W."/>
            <person name="Luo G."/>
        </authorList>
    </citation>
    <scope>NUCLEOTIDE SEQUENCE [LARGE SCALE GENOMIC DNA]</scope>
    <source>
        <strain evidence="10 11">AM12-10</strain>
    </source>
</reference>
<dbReference type="Proteomes" id="UP000283727">
    <property type="component" value="Unassembled WGS sequence"/>
</dbReference>
<feature type="compositionally biased region" description="Low complexity" evidence="6">
    <location>
        <begin position="444"/>
        <end position="461"/>
    </location>
</feature>
<name>A0A0H2Q054_BIFBI</name>
<proteinExistence type="predicted"/>
<dbReference type="PANTHER" id="PTHR30572:SF9">
    <property type="entry name" value="ABC TRANSPORTER PERMEASE PROTEIN"/>
    <property type="match status" value="1"/>
</dbReference>
<dbReference type="AlphaFoldDB" id="A0A0H2Q054"/>
<dbReference type="InterPro" id="IPR050250">
    <property type="entry name" value="Macrolide_Exporter_MacB"/>
</dbReference>
<evidence type="ECO:0000256" key="5">
    <source>
        <dbReference type="ARBA" id="ARBA00023136"/>
    </source>
</evidence>
<evidence type="ECO:0000256" key="6">
    <source>
        <dbReference type="SAM" id="MobiDB-lite"/>
    </source>
</evidence>
<evidence type="ECO:0000256" key="4">
    <source>
        <dbReference type="ARBA" id="ARBA00022989"/>
    </source>
</evidence>
<evidence type="ECO:0000256" key="2">
    <source>
        <dbReference type="ARBA" id="ARBA00022475"/>
    </source>
</evidence>
<evidence type="ECO:0000313" key="12">
    <source>
        <dbReference type="Proteomes" id="UP000488776"/>
    </source>
</evidence>
<keyword evidence="2" id="KW-1003">Cell membrane</keyword>
<organism evidence="10 11">
    <name type="scientific">Bifidobacterium bifidum</name>
    <dbReference type="NCBI Taxonomy" id="1681"/>
    <lineage>
        <taxon>Bacteria</taxon>
        <taxon>Bacillati</taxon>
        <taxon>Actinomycetota</taxon>
        <taxon>Actinomycetes</taxon>
        <taxon>Bifidobacteriales</taxon>
        <taxon>Bifidobacteriaceae</taxon>
        <taxon>Bifidobacterium</taxon>
    </lineage>
</organism>
<dbReference type="InterPro" id="IPR003838">
    <property type="entry name" value="ABC3_permease_C"/>
</dbReference>
<keyword evidence="3 7" id="KW-0812">Transmembrane</keyword>
<evidence type="ECO:0000259" key="8">
    <source>
        <dbReference type="Pfam" id="PF02687"/>
    </source>
</evidence>
<accession>A0A0H2Q054</accession>
<evidence type="ECO:0000256" key="1">
    <source>
        <dbReference type="ARBA" id="ARBA00004651"/>
    </source>
</evidence>
<dbReference type="PANTHER" id="PTHR30572">
    <property type="entry name" value="MEMBRANE COMPONENT OF TRANSPORTER-RELATED"/>
    <property type="match status" value="1"/>
</dbReference>
<feature type="domain" description="ABC3 transporter permease C-terminal" evidence="8">
    <location>
        <begin position="314"/>
        <end position="421"/>
    </location>
</feature>
<dbReference type="Proteomes" id="UP000488776">
    <property type="component" value="Unassembled WGS sequence"/>
</dbReference>
<gene>
    <name evidence="10" type="ORF">DW137_05365</name>
    <name evidence="9" type="ORF">G5T23_01795</name>
</gene>
<evidence type="ECO:0000313" key="9">
    <source>
        <dbReference type="EMBL" id="NGG35788.1"/>
    </source>
</evidence>
<dbReference type="EMBL" id="JAAJBJ010000001">
    <property type="protein sequence ID" value="NGG35788.1"/>
    <property type="molecule type" value="Genomic_DNA"/>
</dbReference>
<feature type="transmembrane region" description="Helical" evidence="7">
    <location>
        <begin position="356"/>
        <end position="380"/>
    </location>
</feature>
<keyword evidence="4 7" id="KW-1133">Transmembrane helix</keyword>
<reference evidence="9 12" key="2">
    <citation type="submission" date="2020-02" db="EMBL/GenBank/DDBJ databases">
        <title>Antibiotic susceptibility profiles of lactic acid bacteria isolated from the human vagina and genetic basis of atypical resistances.</title>
        <authorList>
            <person name="Sirichoat A."/>
            <person name="Florez A.B."/>
            <person name="Vazquez L."/>
            <person name="Buppasiri P."/>
            <person name="Panya M."/>
            <person name="Lulitanond V."/>
            <person name="Mayo B."/>
        </authorList>
    </citation>
    <scope>NUCLEOTIDE SEQUENCE [LARGE SCALE GENOMIC DNA]</scope>
    <source>
        <strain evidence="9 12">VA07-1AN</strain>
    </source>
</reference>
<feature type="transmembrane region" description="Helical" evidence="7">
    <location>
        <begin position="400"/>
        <end position="425"/>
    </location>
</feature>
<dbReference type="EMBL" id="QRLR01000002">
    <property type="protein sequence ID" value="RHJ24011.1"/>
    <property type="molecule type" value="Genomic_DNA"/>
</dbReference>
<sequence length="477" mass="51688">MFVLKNAWSSIVRRKWRTLLTMFIAIIVTFGTLFGFSVLHADESATDGYNPQLVSAVIRPDAKTKATYNGADSSYTKNYLAFDAYDNYASALQAAGLTYSYALTITVPVRQSGDVKAIAGTDDQSADKTGGEMLYRSFSSLEAAHENELGRYKIVKGKQLDYSSQSKTGVLISQAFAKKNGLDVGDKFTVAFPNDAKKTIEQTVRGIYEYTEPAAAGQGSDAKLAKDNRDNVIYTAYYTFAMDGLYAADGKGWLIPDLNISFLLDSMSTYRKFEKVIKKAKLPANHELTSPTLIEHEKQIAPLHSLASSMKPMLAALWIVGAVLLLLSWGSSLLVGRRREIGNQIVIGVSRGRIAWQFMLETLLLNLVGFAVGMVVGAFAVKPLATKLADGNAVSVPGNLIWTVIWSGLGTIVVLMVIAMIRVLLFRVRTLFAARSSNEVAVVDDGGTDDTATSDNAANDSDTADADDTAESAQEQA</sequence>
<evidence type="ECO:0000313" key="10">
    <source>
        <dbReference type="EMBL" id="RHJ24011.1"/>
    </source>
</evidence>
<feature type="region of interest" description="Disordered" evidence="6">
    <location>
        <begin position="444"/>
        <end position="477"/>
    </location>
</feature>
<protein>
    <submittedName>
        <fullName evidence="10">ABC transporter permease</fullName>
    </submittedName>
</protein>
<comment type="caution">
    <text evidence="10">The sequence shown here is derived from an EMBL/GenBank/DDBJ whole genome shotgun (WGS) entry which is preliminary data.</text>
</comment>
<dbReference type="RefSeq" id="WP_047284866.1">
    <property type="nucleotide sequence ID" value="NZ_JAAJBJ010000001.1"/>
</dbReference>
<evidence type="ECO:0000256" key="3">
    <source>
        <dbReference type="ARBA" id="ARBA00022692"/>
    </source>
</evidence>
<dbReference type="Pfam" id="PF02687">
    <property type="entry name" value="FtsX"/>
    <property type="match status" value="1"/>
</dbReference>
<evidence type="ECO:0000313" key="11">
    <source>
        <dbReference type="Proteomes" id="UP000283727"/>
    </source>
</evidence>
<comment type="subcellular location">
    <subcellularLocation>
        <location evidence="1">Cell membrane</location>
        <topology evidence="1">Multi-pass membrane protein</topology>
    </subcellularLocation>
</comment>